<keyword evidence="6" id="KW-1185">Reference proteome</keyword>
<evidence type="ECO:0000256" key="1">
    <source>
        <dbReference type="ARBA" id="ARBA00006926"/>
    </source>
</evidence>
<evidence type="ECO:0000313" key="6">
    <source>
        <dbReference type="Proteomes" id="UP001205105"/>
    </source>
</evidence>
<name>A0AAD5DM54_9CHLO</name>
<evidence type="ECO:0000256" key="3">
    <source>
        <dbReference type="ARBA" id="ARBA00023002"/>
    </source>
</evidence>
<comment type="similarity">
    <text evidence="1 4">Belongs to the glutathione peroxidase family.</text>
</comment>
<evidence type="ECO:0000256" key="4">
    <source>
        <dbReference type="RuleBase" id="RU000499"/>
    </source>
</evidence>
<dbReference type="PRINTS" id="PR01011">
    <property type="entry name" value="GLUTPROXDASE"/>
</dbReference>
<reference evidence="5" key="1">
    <citation type="submission" date="2020-11" db="EMBL/GenBank/DDBJ databases">
        <title>Chlorella ohadii genome sequencing and assembly.</title>
        <authorList>
            <person name="Murik O."/>
            <person name="Treves H."/>
            <person name="Kedem I."/>
            <person name="Shotland Y."/>
            <person name="Kaplan A."/>
        </authorList>
    </citation>
    <scope>NUCLEOTIDE SEQUENCE</scope>
    <source>
        <strain evidence="5">1</strain>
    </source>
</reference>
<organism evidence="5 6">
    <name type="scientific">Chlorella ohadii</name>
    <dbReference type="NCBI Taxonomy" id="2649997"/>
    <lineage>
        <taxon>Eukaryota</taxon>
        <taxon>Viridiplantae</taxon>
        <taxon>Chlorophyta</taxon>
        <taxon>core chlorophytes</taxon>
        <taxon>Trebouxiophyceae</taxon>
        <taxon>Chlorellales</taxon>
        <taxon>Chlorellaceae</taxon>
        <taxon>Chlorella clade</taxon>
        <taxon>Chlorella</taxon>
    </lineage>
</organism>
<dbReference type="GO" id="GO:0004601">
    <property type="term" value="F:peroxidase activity"/>
    <property type="evidence" value="ECO:0007669"/>
    <property type="project" value="UniProtKB-KW"/>
</dbReference>
<dbReference type="InterPro" id="IPR036249">
    <property type="entry name" value="Thioredoxin-like_sf"/>
</dbReference>
<gene>
    <name evidence="5" type="ORF">COHA_009226</name>
</gene>
<dbReference type="PROSITE" id="PS51355">
    <property type="entry name" value="GLUTATHIONE_PEROXID_3"/>
    <property type="match status" value="1"/>
</dbReference>
<dbReference type="Pfam" id="PF00255">
    <property type="entry name" value="GSHPx"/>
    <property type="match status" value="1"/>
</dbReference>
<proteinExistence type="inferred from homology"/>
<keyword evidence="3 4" id="KW-0560">Oxidoreductase</keyword>
<evidence type="ECO:0000313" key="5">
    <source>
        <dbReference type="EMBL" id="KAI7836894.1"/>
    </source>
</evidence>
<dbReference type="EMBL" id="JADXDR010000170">
    <property type="protein sequence ID" value="KAI7836894.1"/>
    <property type="molecule type" value="Genomic_DNA"/>
</dbReference>
<sequence>MAQCVRAPSLTSCGWTAAPAVRRSRAALAVRAAAYGDRQNNAASRRQTLLAGGPLLGGLVLPGGAGAGAAAELATPPATDSIYDLSAFMYGEEVSLERYRGKVLMVLTERIVLPFQNVNYPGARSLYEKYKHQGFTLCAFPCNQFGGQAPGTSQEEREWAWRKFGFEFDVFDKIEVNGTGTHPIYQILKRQQPVSLPSSFGPLPGEPGRIEWNYTKFLVDQNGVARKRYKPTFNPADFDGDVARLLAGKEPLPAECIAHPGRKVCKVDA</sequence>
<dbReference type="PANTHER" id="PTHR11592:SF78">
    <property type="entry name" value="GLUTATHIONE PEROXIDASE"/>
    <property type="match status" value="1"/>
</dbReference>
<dbReference type="SUPFAM" id="SSF52833">
    <property type="entry name" value="Thioredoxin-like"/>
    <property type="match status" value="1"/>
</dbReference>
<accession>A0AAD5DM54</accession>
<dbReference type="PANTHER" id="PTHR11592">
    <property type="entry name" value="GLUTATHIONE PEROXIDASE"/>
    <property type="match status" value="1"/>
</dbReference>
<dbReference type="GO" id="GO:0006979">
    <property type="term" value="P:response to oxidative stress"/>
    <property type="evidence" value="ECO:0007669"/>
    <property type="project" value="InterPro"/>
</dbReference>
<dbReference type="InterPro" id="IPR000889">
    <property type="entry name" value="Glutathione_peroxidase"/>
</dbReference>
<protein>
    <recommendedName>
        <fullName evidence="4">Glutathione peroxidase</fullName>
    </recommendedName>
</protein>
<dbReference type="CDD" id="cd00340">
    <property type="entry name" value="GSH_Peroxidase"/>
    <property type="match status" value="1"/>
</dbReference>
<keyword evidence="2 4" id="KW-0575">Peroxidase</keyword>
<dbReference type="Gene3D" id="3.40.30.10">
    <property type="entry name" value="Glutaredoxin"/>
    <property type="match status" value="1"/>
</dbReference>
<dbReference type="AlphaFoldDB" id="A0AAD5DM54"/>
<comment type="caution">
    <text evidence="5">The sequence shown here is derived from an EMBL/GenBank/DDBJ whole genome shotgun (WGS) entry which is preliminary data.</text>
</comment>
<evidence type="ECO:0000256" key="2">
    <source>
        <dbReference type="ARBA" id="ARBA00022559"/>
    </source>
</evidence>
<dbReference type="Proteomes" id="UP001205105">
    <property type="component" value="Unassembled WGS sequence"/>
</dbReference>